<accession>A0A6C0K0G0</accession>
<keyword evidence="1" id="KW-0812">Transmembrane</keyword>
<dbReference type="AlphaFoldDB" id="A0A6C0K0G0"/>
<keyword evidence="1" id="KW-0472">Membrane</keyword>
<feature type="transmembrane region" description="Helical" evidence="1">
    <location>
        <begin position="89"/>
        <end position="108"/>
    </location>
</feature>
<protein>
    <submittedName>
        <fullName evidence="2">Uncharacterized protein</fullName>
    </submittedName>
</protein>
<evidence type="ECO:0000256" key="1">
    <source>
        <dbReference type="SAM" id="Phobius"/>
    </source>
</evidence>
<proteinExistence type="predicted"/>
<organism evidence="2">
    <name type="scientific">viral metagenome</name>
    <dbReference type="NCBI Taxonomy" id="1070528"/>
    <lineage>
        <taxon>unclassified sequences</taxon>
        <taxon>metagenomes</taxon>
        <taxon>organismal metagenomes</taxon>
    </lineage>
</organism>
<keyword evidence="1" id="KW-1133">Transmembrane helix</keyword>
<reference evidence="2" key="1">
    <citation type="journal article" date="2020" name="Nature">
        <title>Giant virus diversity and host interactions through global metagenomics.</title>
        <authorList>
            <person name="Schulz F."/>
            <person name="Roux S."/>
            <person name="Paez-Espino D."/>
            <person name="Jungbluth S."/>
            <person name="Walsh D.A."/>
            <person name="Denef V.J."/>
            <person name="McMahon K.D."/>
            <person name="Konstantinidis K.T."/>
            <person name="Eloe-Fadrosh E.A."/>
            <person name="Kyrpides N.C."/>
            <person name="Woyke T."/>
        </authorList>
    </citation>
    <scope>NUCLEOTIDE SEQUENCE</scope>
    <source>
        <strain evidence="2">GVMAG-S-1101165-83</strain>
    </source>
</reference>
<name>A0A6C0K0G0_9ZZZZ</name>
<sequence length="118" mass="13968">MQNVFIYTMMFFHFLIFSLPILVILLSDSLFVLIMMDLFFIITLILNYYYGDCPVTQIEQHYGNTTMIDTANKLFPIKYDKKNRNVVTLQWIFMAILVATTKILLLFIKSSLKKYICK</sequence>
<feature type="transmembrane region" description="Helical" evidence="1">
    <location>
        <begin position="30"/>
        <end position="50"/>
    </location>
</feature>
<evidence type="ECO:0000313" key="2">
    <source>
        <dbReference type="EMBL" id="QHU10641.1"/>
    </source>
</evidence>
<dbReference type="EMBL" id="MN740770">
    <property type="protein sequence ID" value="QHU10641.1"/>
    <property type="molecule type" value="Genomic_DNA"/>
</dbReference>
<feature type="transmembrane region" description="Helical" evidence="1">
    <location>
        <begin position="6"/>
        <end position="25"/>
    </location>
</feature>